<accession>A0ACB9LAB2</accession>
<comment type="caution">
    <text evidence="1">The sequence shown here is derived from an EMBL/GenBank/DDBJ whole genome shotgun (WGS) entry which is preliminary data.</text>
</comment>
<keyword evidence="2" id="KW-1185">Reference proteome</keyword>
<protein>
    <submittedName>
        <fullName evidence="1">Uncharacterized protein</fullName>
    </submittedName>
</protein>
<proteinExistence type="predicted"/>
<dbReference type="EMBL" id="CM039437">
    <property type="protein sequence ID" value="KAI4306368.1"/>
    <property type="molecule type" value="Genomic_DNA"/>
</dbReference>
<reference evidence="1 2" key="1">
    <citation type="journal article" date="2022" name="DNA Res.">
        <title>Chromosomal-level genome assembly of the orchid tree Bauhinia variegata (Leguminosae; Cercidoideae) supports the allotetraploid origin hypothesis of Bauhinia.</title>
        <authorList>
            <person name="Zhong Y."/>
            <person name="Chen Y."/>
            <person name="Zheng D."/>
            <person name="Pang J."/>
            <person name="Liu Y."/>
            <person name="Luo S."/>
            <person name="Meng S."/>
            <person name="Qian L."/>
            <person name="Wei D."/>
            <person name="Dai S."/>
            <person name="Zhou R."/>
        </authorList>
    </citation>
    <scope>NUCLEOTIDE SEQUENCE [LARGE SCALE GENOMIC DNA]</scope>
    <source>
        <strain evidence="1">BV-YZ2020</strain>
    </source>
</reference>
<dbReference type="Proteomes" id="UP000828941">
    <property type="component" value="Chromosome 12"/>
</dbReference>
<evidence type="ECO:0000313" key="2">
    <source>
        <dbReference type="Proteomes" id="UP000828941"/>
    </source>
</evidence>
<sequence length="1009" mass="113035">MEWGGGGGFWSSGRGAGRGKRGREREAGYSVYGGKGSDQPTWHHQGTDGVGHSGRVVQHSQEQPQPPPLARGRGVPNQRSWALSDEGSSRGSYPRGGGGGAGGGNAVWQSPPISNTFPVPSSGSSEPALVEKLKELNISPENMNKIKMPVKRPDRGGTIAIRTSNLRVNYFPVGFNVQTVIMHYHVDVTPELPPKHGRSKKISKSDLSMIREKLFSDEPQRLPLKMTAYDGQKNIFSAVPLPEETFKVVISREDSEEDEKNVSYMVTLTFVNKLELRKLKDYLSGRVLSIPRDILQGLDLVMKENPSRCTVSVGRNFYSTREAQDIQPGVLAIRGFQPSLKPTSQGLSLCLDYSVLAFRKQMSVLDFLHEHNERFNLKEFGRFRRYVEETLVGLKVNVTHRRTKQKYTIARLTSKNTRYITFSVEGLEGQNPPRNISLLDFFQEKYGVDIQHKDIPCLDLGKGKKINYVPMEFCVLVEGQRYPKEHLSYSGGKMLKKISLANPNERENIIQRMVQSEDGPCGGGIIQNFGMNISMNMTKVEGRVIGPPELKLGKPNGEIMKIHLNPEKCNWDLLERSMVEGKPVDCWGILDFTRNERDSLDVNKFIRNLTARYKKLGIGMNSPVVCESFPMRALSYVNLLYELLEGITEKAHKCGNGRLQFLLCVMTRKDPGYKYLKWISETKVGIVTQCSLSRNANEGRDRYLTNLSLKINAKLGGSNVELGNGLPYFKGEGPVMFVGADVNHPASRDTKSPSIAAVVATVNWPAANRYAARVCPQYHRSEKISNFGKICLELVQCYIQLNNARPAKIIIFRDGVSMGQFDMVLNEELSDLKIAFQSIDFFPTVTLIVAQKRHQTRLFPEGRWREGGPNGNVFPGTVVDTKITHPFEFDFYLCSHHGSLGTSKATHYHVLWDEHKFTSDALQKLIYDMCFTFAKCTKPVSLAPPVYYADLAAYRGRLYHEVLTEMQSPNSAASLSSSPAASSSISSTTSVDQKPYRLHADIENRMFFI</sequence>
<evidence type="ECO:0000313" key="1">
    <source>
        <dbReference type="EMBL" id="KAI4306368.1"/>
    </source>
</evidence>
<organism evidence="1 2">
    <name type="scientific">Bauhinia variegata</name>
    <name type="common">Purple orchid tree</name>
    <name type="synonym">Phanera variegata</name>
    <dbReference type="NCBI Taxonomy" id="167791"/>
    <lineage>
        <taxon>Eukaryota</taxon>
        <taxon>Viridiplantae</taxon>
        <taxon>Streptophyta</taxon>
        <taxon>Embryophyta</taxon>
        <taxon>Tracheophyta</taxon>
        <taxon>Spermatophyta</taxon>
        <taxon>Magnoliopsida</taxon>
        <taxon>eudicotyledons</taxon>
        <taxon>Gunneridae</taxon>
        <taxon>Pentapetalae</taxon>
        <taxon>rosids</taxon>
        <taxon>fabids</taxon>
        <taxon>Fabales</taxon>
        <taxon>Fabaceae</taxon>
        <taxon>Cercidoideae</taxon>
        <taxon>Cercideae</taxon>
        <taxon>Bauhiniinae</taxon>
        <taxon>Bauhinia</taxon>
    </lineage>
</organism>
<gene>
    <name evidence="1" type="ORF">L6164_029650</name>
</gene>
<name>A0ACB9LAB2_BAUVA</name>